<dbReference type="PRINTS" id="PR00291">
    <property type="entry name" value="KUNITZINHBTR"/>
</dbReference>
<gene>
    <name evidence="2" type="ORF">Taro_009423</name>
</gene>
<dbReference type="EMBL" id="NMUH01000327">
    <property type="protein sequence ID" value="MQL77012.1"/>
    <property type="molecule type" value="Genomic_DNA"/>
</dbReference>
<evidence type="ECO:0000313" key="2">
    <source>
        <dbReference type="EMBL" id="MQL77012.1"/>
    </source>
</evidence>
<dbReference type="SUPFAM" id="SSF50386">
    <property type="entry name" value="STI-like"/>
    <property type="match status" value="1"/>
</dbReference>
<sequence>MGKPAVVPFLLLTFLFLSTFAAAASDPVLDTDGKKLTRGTEYYILPASAGNGGGLTLDSRNGTECPLYVAKESSEASPGFPVAFFPYTHKRTVRVSTDANFVFSAASTCVQTTVWTLGRFEESTGRTFVATGGVVGRTGPEARGTWFRIETFEDGRSGYKLAFCPQPPVCVGCGKPRCGDLGLLEEGGKVWLGFSDSPLPVVFKRV</sequence>
<dbReference type="Proteomes" id="UP000652761">
    <property type="component" value="Unassembled WGS sequence"/>
</dbReference>
<dbReference type="AlphaFoldDB" id="A0A843TWA8"/>
<dbReference type="Pfam" id="PF00197">
    <property type="entry name" value="Kunitz_legume"/>
    <property type="match status" value="1"/>
</dbReference>
<feature type="chain" id="PRO_5032554472" evidence="1">
    <location>
        <begin position="24"/>
        <end position="206"/>
    </location>
</feature>
<proteinExistence type="predicted"/>
<dbReference type="InterPro" id="IPR002160">
    <property type="entry name" value="Prot_inh_Kunz-lg"/>
</dbReference>
<comment type="caution">
    <text evidence="2">The sequence shown here is derived from an EMBL/GenBank/DDBJ whole genome shotgun (WGS) entry which is preliminary data.</text>
</comment>
<name>A0A843TWA8_COLES</name>
<evidence type="ECO:0000313" key="3">
    <source>
        <dbReference type="Proteomes" id="UP000652761"/>
    </source>
</evidence>
<accession>A0A843TWA8</accession>
<keyword evidence="3" id="KW-1185">Reference proteome</keyword>
<dbReference type="PANTHER" id="PTHR33107:SF5">
    <property type="entry name" value="KUNITZ TRYPSIN INHIBITOR 5"/>
    <property type="match status" value="1"/>
</dbReference>
<reference evidence="2" key="1">
    <citation type="submission" date="2017-07" db="EMBL/GenBank/DDBJ databases">
        <title>Taro Niue Genome Assembly and Annotation.</title>
        <authorList>
            <person name="Atibalentja N."/>
            <person name="Keating K."/>
            <person name="Fields C.J."/>
        </authorList>
    </citation>
    <scope>NUCLEOTIDE SEQUENCE</scope>
    <source>
        <strain evidence="2">Niue_2</strain>
        <tissue evidence="2">Leaf</tissue>
    </source>
</reference>
<dbReference type="SMART" id="SM00452">
    <property type="entry name" value="STI"/>
    <property type="match status" value="1"/>
</dbReference>
<dbReference type="CDD" id="cd23375">
    <property type="entry name" value="beta-trefoil_STI_VvMLP-like"/>
    <property type="match status" value="1"/>
</dbReference>
<dbReference type="InterPro" id="IPR011065">
    <property type="entry name" value="Kunitz_inhibitor_STI-like_sf"/>
</dbReference>
<dbReference type="OrthoDB" id="1918435at2759"/>
<organism evidence="2 3">
    <name type="scientific">Colocasia esculenta</name>
    <name type="common">Wild taro</name>
    <name type="synonym">Arum esculentum</name>
    <dbReference type="NCBI Taxonomy" id="4460"/>
    <lineage>
        <taxon>Eukaryota</taxon>
        <taxon>Viridiplantae</taxon>
        <taxon>Streptophyta</taxon>
        <taxon>Embryophyta</taxon>
        <taxon>Tracheophyta</taxon>
        <taxon>Spermatophyta</taxon>
        <taxon>Magnoliopsida</taxon>
        <taxon>Liliopsida</taxon>
        <taxon>Araceae</taxon>
        <taxon>Aroideae</taxon>
        <taxon>Colocasieae</taxon>
        <taxon>Colocasia</taxon>
    </lineage>
</organism>
<dbReference type="PROSITE" id="PS00283">
    <property type="entry name" value="SOYBEAN_KUNITZ"/>
    <property type="match status" value="1"/>
</dbReference>
<feature type="signal peptide" evidence="1">
    <location>
        <begin position="1"/>
        <end position="23"/>
    </location>
</feature>
<keyword evidence="1" id="KW-0732">Signal</keyword>
<evidence type="ECO:0000256" key="1">
    <source>
        <dbReference type="SAM" id="SignalP"/>
    </source>
</evidence>
<dbReference type="GO" id="GO:0004866">
    <property type="term" value="F:endopeptidase inhibitor activity"/>
    <property type="evidence" value="ECO:0007669"/>
    <property type="project" value="InterPro"/>
</dbReference>
<dbReference type="Gene3D" id="2.80.10.50">
    <property type="match status" value="1"/>
</dbReference>
<protein>
    <submittedName>
        <fullName evidence="2">Uncharacterized protein</fullName>
    </submittedName>
</protein>
<dbReference type="PANTHER" id="PTHR33107">
    <property type="entry name" value="KUNITZ TRYPSIN INHIBITOR 2"/>
    <property type="match status" value="1"/>
</dbReference>